<evidence type="ECO:0000256" key="4">
    <source>
        <dbReference type="ARBA" id="ARBA00022827"/>
    </source>
</evidence>
<dbReference type="Pfam" id="PF02771">
    <property type="entry name" value="Acyl-CoA_dh_N"/>
    <property type="match status" value="1"/>
</dbReference>
<evidence type="ECO:0000259" key="6">
    <source>
        <dbReference type="Pfam" id="PF00441"/>
    </source>
</evidence>
<dbReference type="EMBL" id="JBHSBI010000028">
    <property type="protein sequence ID" value="MFC4013537.1"/>
    <property type="molecule type" value="Genomic_DNA"/>
</dbReference>
<dbReference type="InterPro" id="IPR009075">
    <property type="entry name" value="AcylCo_DH/oxidase_C"/>
</dbReference>
<evidence type="ECO:0000313" key="8">
    <source>
        <dbReference type="EMBL" id="MFC4013537.1"/>
    </source>
</evidence>
<dbReference type="InterPro" id="IPR013786">
    <property type="entry name" value="AcylCoA_DH/ox_N"/>
</dbReference>
<organism evidence="8 9">
    <name type="scientific">Nonomuraea purpurea</name>
    <dbReference type="NCBI Taxonomy" id="1849276"/>
    <lineage>
        <taxon>Bacteria</taxon>
        <taxon>Bacillati</taxon>
        <taxon>Actinomycetota</taxon>
        <taxon>Actinomycetes</taxon>
        <taxon>Streptosporangiales</taxon>
        <taxon>Streptosporangiaceae</taxon>
        <taxon>Nonomuraea</taxon>
    </lineage>
</organism>
<dbReference type="PANTHER" id="PTHR43884">
    <property type="entry name" value="ACYL-COA DEHYDROGENASE"/>
    <property type="match status" value="1"/>
</dbReference>
<dbReference type="InterPro" id="IPR036250">
    <property type="entry name" value="AcylCo_DH-like_C"/>
</dbReference>
<dbReference type="SUPFAM" id="SSF47203">
    <property type="entry name" value="Acyl-CoA dehydrogenase C-terminal domain-like"/>
    <property type="match status" value="1"/>
</dbReference>
<sequence length="343" mass="35469">MTDFGFTDDQLALAATVRDVLREHCPPAALRAERRPAWDRLAGLGFFGLLLPAEADGLGLTLTDVLPALEETGRACLPGPVVETAVAAPFLVPGTPKLASGAVSVSVLLPGQTYAPDADLADLLVVARADGPRLVARESVRLVPKPGADPCRPLFAVDFDESEPLDVRVAPALRRATVATAAQLIGVARELLAVSVAYAKARTQFGAAIGSFQAVKHQLADVAVAVEFAAPLVWRAALAVDGSAAALAVDGRAAAAGRAASVGGPAVTVERDVSAAKAAAGEAAVLAARAVLQVHGAIGYTEELDLRFWLARAWSLSAAYGTTAVHRERLRTAISGGDLRRYP</sequence>
<keyword evidence="9" id="KW-1185">Reference proteome</keyword>
<accession>A0ABV8GLG7</accession>
<feature type="domain" description="Acyl-CoA dehydrogenase/oxidase C-terminal" evidence="6">
    <location>
        <begin position="177"/>
        <end position="332"/>
    </location>
</feature>
<dbReference type="InterPro" id="IPR009100">
    <property type="entry name" value="AcylCoA_DH/oxidase_NM_dom_sf"/>
</dbReference>
<gene>
    <name evidence="8" type="ORF">ACFOY2_40355</name>
</gene>
<dbReference type="Proteomes" id="UP001595851">
    <property type="component" value="Unassembled WGS sequence"/>
</dbReference>
<evidence type="ECO:0000259" key="7">
    <source>
        <dbReference type="Pfam" id="PF02771"/>
    </source>
</evidence>
<dbReference type="EC" id="1.-.-.-" evidence="8"/>
<dbReference type="PANTHER" id="PTHR43884:SF20">
    <property type="entry name" value="ACYL-COA DEHYDROGENASE FADE28"/>
    <property type="match status" value="1"/>
</dbReference>
<name>A0ABV8GLG7_9ACTN</name>
<evidence type="ECO:0000256" key="5">
    <source>
        <dbReference type="ARBA" id="ARBA00023002"/>
    </source>
</evidence>
<keyword evidence="5 8" id="KW-0560">Oxidoreductase</keyword>
<evidence type="ECO:0000313" key="9">
    <source>
        <dbReference type="Proteomes" id="UP001595851"/>
    </source>
</evidence>
<comment type="similarity">
    <text evidence="2">Belongs to the acyl-CoA dehydrogenase family.</text>
</comment>
<dbReference type="GO" id="GO:0016491">
    <property type="term" value="F:oxidoreductase activity"/>
    <property type="evidence" value="ECO:0007669"/>
    <property type="project" value="UniProtKB-KW"/>
</dbReference>
<evidence type="ECO:0000256" key="1">
    <source>
        <dbReference type="ARBA" id="ARBA00001974"/>
    </source>
</evidence>
<reference evidence="9" key="1">
    <citation type="journal article" date="2019" name="Int. J. Syst. Evol. Microbiol.">
        <title>The Global Catalogue of Microorganisms (GCM) 10K type strain sequencing project: providing services to taxonomists for standard genome sequencing and annotation.</title>
        <authorList>
            <consortium name="The Broad Institute Genomics Platform"/>
            <consortium name="The Broad Institute Genome Sequencing Center for Infectious Disease"/>
            <person name="Wu L."/>
            <person name="Ma J."/>
        </authorList>
    </citation>
    <scope>NUCLEOTIDE SEQUENCE [LARGE SCALE GENOMIC DNA]</scope>
    <source>
        <strain evidence="9">TBRC 1276</strain>
    </source>
</reference>
<dbReference type="SUPFAM" id="SSF56645">
    <property type="entry name" value="Acyl-CoA dehydrogenase NM domain-like"/>
    <property type="match status" value="1"/>
</dbReference>
<comment type="cofactor">
    <cofactor evidence="1">
        <name>FAD</name>
        <dbReference type="ChEBI" id="CHEBI:57692"/>
    </cofactor>
</comment>
<keyword evidence="4" id="KW-0274">FAD</keyword>
<dbReference type="RefSeq" id="WP_379533393.1">
    <property type="nucleotide sequence ID" value="NZ_JBHSBI010000028.1"/>
</dbReference>
<comment type="caution">
    <text evidence="8">The sequence shown here is derived from an EMBL/GenBank/DDBJ whole genome shotgun (WGS) entry which is preliminary data.</text>
</comment>
<feature type="domain" description="Acyl-CoA dehydrogenase/oxidase N-terminal" evidence="7">
    <location>
        <begin position="7"/>
        <end position="92"/>
    </location>
</feature>
<keyword evidence="3" id="KW-0285">Flavoprotein</keyword>
<evidence type="ECO:0000256" key="2">
    <source>
        <dbReference type="ARBA" id="ARBA00009347"/>
    </source>
</evidence>
<dbReference type="Pfam" id="PF00441">
    <property type="entry name" value="Acyl-CoA_dh_1"/>
    <property type="match status" value="1"/>
</dbReference>
<dbReference type="InterPro" id="IPR037069">
    <property type="entry name" value="AcylCoA_DH/ox_N_sf"/>
</dbReference>
<protein>
    <submittedName>
        <fullName evidence="8">Acyl-CoA dehydrogenase family protein</fullName>
        <ecNumber evidence="8">1.-.-.-</ecNumber>
    </submittedName>
</protein>
<dbReference type="Gene3D" id="1.10.540.10">
    <property type="entry name" value="Acyl-CoA dehydrogenase/oxidase, N-terminal domain"/>
    <property type="match status" value="1"/>
</dbReference>
<proteinExistence type="inferred from homology"/>
<evidence type="ECO:0000256" key="3">
    <source>
        <dbReference type="ARBA" id="ARBA00022630"/>
    </source>
</evidence>
<dbReference type="Gene3D" id="1.20.140.10">
    <property type="entry name" value="Butyryl-CoA Dehydrogenase, subunit A, domain 3"/>
    <property type="match status" value="1"/>
</dbReference>